<dbReference type="Proteomes" id="UP000290253">
    <property type="component" value="Unassembled WGS sequence"/>
</dbReference>
<dbReference type="OrthoDB" id="1093631at2"/>
<comment type="caution">
    <text evidence="1">The sequence shown here is derived from an EMBL/GenBank/DDBJ whole genome shotgun (WGS) entry which is preliminary data.</text>
</comment>
<evidence type="ECO:0000313" key="1">
    <source>
        <dbReference type="EMBL" id="RXS93918.1"/>
    </source>
</evidence>
<proteinExistence type="predicted"/>
<dbReference type="EMBL" id="SDMK01000004">
    <property type="protein sequence ID" value="RXS93918.1"/>
    <property type="molecule type" value="Genomic_DNA"/>
</dbReference>
<organism evidence="1 2">
    <name type="scientific">Silvibacterium dinghuense</name>
    <dbReference type="NCBI Taxonomy" id="1560006"/>
    <lineage>
        <taxon>Bacteria</taxon>
        <taxon>Pseudomonadati</taxon>
        <taxon>Acidobacteriota</taxon>
        <taxon>Terriglobia</taxon>
        <taxon>Terriglobales</taxon>
        <taxon>Acidobacteriaceae</taxon>
        <taxon>Silvibacterium</taxon>
    </lineage>
</organism>
<name>A0A4Q1SA53_9BACT</name>
<dbReference type="AlphaFoldDB" id="A0A4Q1SA53"/>
<keyword evidence="2" id="KW-1185">Reference proteome</keyword>
<gene>
    <name evidence="1" type="ORF">ESZ00_17125</name>
</gene>
<sequence length="146" mass="17251">MPKDESYILDLCNKVLSLIGRRQHTFPFLLGDCGKDGRCRRLPVDAYYHEHQLVIEYRERQHFESIGIMDRRPTISGCSRGEQRKRYDERRRIVLPQNGIVLVELDYTMFSHDSRKRLHRNVSADEEVVRSKLKRFLNSGCPTSRS</sequence>
<evidence type="ECO:0000313" key="2">
    <source>
        <dbReference type="Proteomes" id="UP000290253"/>
    </source>
</evidence>
<protein>
    <submittedName>
        <fullName evidence="1">Uncharacterized protein</fullName>
    </submittedName>
</protein>
<reference evidence="1 2" key="1">
    <citation type="journal article" date="2016" name="Int. J. Syst. Evol. Microbiol.">
        <title>Acidipila dinghuensis sp. nov., an acidobacterium isolated from forest soil.</title>
        <authorList>
            <person name="Jiang Y.W."/>
            <person name="Wang J."/>
            <person name="Chen M.H."/>
            <person name="Lv Y.Y."/>
            <person name="Qiu L.H."/>
        </authorList>
    </citation>
    <scope>NUCLEOTIDE SEQUENCE [LARGE SCALE GENOMIC DNA]</scope>
    <source>
        <strain evidence="1 2">DHOF10</strain>
    </source>
</reference>
<accession>A0A4Q1SA53</accession>